<name>A0AAD0Q0R7_9ACTN</name>
<reference evidence="2 3" key="1">
    <citation type="submission" date="2018-07" db="EMBL/GenBank/DDBJ databases">
        <title>Complete genome sequence of soil actinomycete Streptomyces cavourensis tj430.</title>
        <authorList>
            <person name="Wang P."/>
            <person name="Huang Y."/>
        </authorList>
    </citation>
    <scope>NUCLEOTIDE SEQUENCE [LARGE SCALE GENOMIC DNA]</scope>
    <source>
        <strain evidence="2 3">TJ430</strain>
    </source>
</reference>
<dbReference type="AlphaFoldDB" id="A0AAD0Q0R7"/>
<dbReference type="EMBL" id="CP030930">
    <property type="protein sequence ID" value="AXI70044.1"/>
    <property type="molecule type" value="Genomic_DNA"/>
</dbReference>
<sequence length="186" mass="20263">MPSDRCLRPSGAGAGEEGGLTRRRKAAAAYGVSWPRIRRRREAEDLSGVVSDETRGSLIPKSVRERTEFQPTPPPLPWAETEIRRLCLHIPHLQHPDTDGFTDATPQCSRTHGAAEVRVRDQNRPAASAGPLGGPVTEVVGLPLDFEGVVLGHQAFFRTYAELHLGSRSTAEAVVRPVRADQGLHP</sequence>
<dbReference type="Proteomes" id="UP000253779">
    <property type="component" value="Chromosome"/>
</dbReference>
<evidence type="ECO:0000313" key="3">
    <source>
        <dbReference type="Proteomes" id="UP000253779"/>
    </source>
</evidence>
<organism evidence="2 3">
    <name type="scientific">Streptomyces cavourensis</name>
    <dbReference type="NCBI Taxonomy" id="67258"/>
    <lineage>
        <taxon>Bacteria</taxon>
        <taxon>Bacillati</taxon>
        <taxon>Actinomycetota</taxon>
        <taxon>Actinomycetes</taxon>
        <taxon>Kitasatosporales</taxon>
        <taxon>Streptomycetaceae</taxon>
        <taxon>Streptomyces</taxon>
    </lineage>
</organism>
<protein>
    <submittedName>
        <fullName evidence="2">Uncharacterized protein</fullName>
    </submittedName>
</protein>
<evidence type="ECO:0000313" key="2">
    <source>
        <dbReference type="EMBL" id="AXI70044.1"/>
    </source>
</evidence>
<accession>A0AAD0Q0R7</accession>
<gene>
    <name evidence="2" type="ORF">DTW94_01185</name>
</gene>
<feature type="region of interest" description="Disordered" evidence="1">
    <location>
        <begin position="1"/>
        <end position="25"/>
    </location>
</feature>
<evidence type="ECO:0000256" key="1">
    <source>
        <dbReference type="SAM" id="MobiDB-lite"/>
    </source>
</evidence>
<proteinExistence type="predicted"/>